<sequence length="344" mass="35641">MSGWVPGALRYLTVSHSYFRSFSIRSAVVLLLVGVFAGVTSGGSVSASASTKATWKFSSLGASQVVKLSAVVSVNSTGVKSWSKTGTCTLTPKRNPTNLTMGTTGLCKLTLKVAKSKKYLAKTFKKTIVLAAPATTTVVPTTIVTVPAAPTTTIALTCATGGTCAVGNTGPGGGTVFYVASSTFTSIGSACNTACKYLEAAPIGWITSTTPESQVNCSTPGTISSDPKCEWSGNTSSAIGTTETGIGTGYANTSAMIAQSNTAGKAGTVARAFRGGGKADWYLPSHDETHQMYVQKTTIGLTADWCWSSSESDAIGAWLRLIVDDYETRTQKSYAGCVRPVRAF</sequence>
<dbReference type="AlphaFoldDB" id="A0A6J7T6X9"/>
<organism evidence="1">
    <name type="scientific">freshwater metagenome</name>
    <dbReference type="NCBI Taxonomy" id="449393"/>
    <lineage>
        <taxon>unclassified sequences</taxon>
        <taxon>metagenomes</taxon>
        <taxon>ecological metagenomes</taxon>
    </lineage>
</organism>
<accession>A0A6J7T6X9</accession>
<evidence type="ECO:0000313" key="1">
    <source>
        <dbReference type="EMBL" id="CAB5048927.1"/>
    </source>
</evidence>
<gene>
    <name evidence="1" type="ORF">UFOPK4293_00734</name>
</gene>
<protein>
    <submittedName>
        <fullName evidence="1">Unannotated protein</fullName>
    </submittedName>
</protein>
<dbReference type="EMBL" id="CAFBQH010000036">
    <property type="protein sequence ID" value="CAB5048927.1"/>
    <property type="molecule type" value="Genomic_DNA"/>
</dbReference>
<name>A0A6J7T6X9_9ZZZZ</name>
<proteinExistence type="predicted"/>
<reference evidence="1" key="1">
    <citation type="submission" date="2020-05" db="EMBL/GenBank/DDBJ databases">
        <authorList>
            <person name="Chiriac C."/>
            <person name="Salcher M."/>
            <person name="Ghai R."/>
            <person name="Kavagutti S V."/>
        </authorList>
    </citation>
    <scope>NUCLEOTIDE SEQUENCE</scope>
</reference>